<dbReference type="Proteomes" id="UP000318943">
    <property type="component" value="Unassembled WGS sequence"/>
</dbReference>
<dbReference type="Proteomes" id="UP001056132">
    <property type="component" value="Chromosome 1"/>
</dbReference>
<evidence type="ECO:0000313" key="3">
    <source>
        <dbReference type="Proteomes" id="UP000318943"/>
    </source>
</evidence>
<reference evidence="1 3" key="1">
    <citation type="submission" date="2019-05" db="EMBL/GenBank/DDBJ databases">
        <title>Whole genome sequence analysis of Cupriavidus campinensis S14E4C strain.</title>
        <authorList>
            <person name="Abbaszade G."/>
            <person name="Szabo A."/>
            <person name="Toumi M."/>
            <person name="Toth E."/>
        </authorList>
    </citation>
    <scope>NUCLEOTIDE SEQUENCE [LARGE SCALE GENOMIC DNA]</scope>
    <source>
        <strain evidence="1 3">S14E4C</strain>
    </source>
</reference>
<dbReference type="InterPro" id="IPR036388">
    <property type="entry name" value="WH-like_DNA-bd_sf"/>
</dbReference>
<gene>
    <name evidence="1" type="ORF">FGG12_02555</name>
    <name evidence="2" type="ORF">M5D45_05940</name>
</gene>
<sequence length="173" mass="18824">MQPKALEINEPIVLALVDAVTAWQAALEQTLSVSGLTYPKWLLLRAIHTGTFRRGLPLSTAVFMDVAQTERLLTELREEGWLAFEANGAPRIAASAAARLDRAGQGVKALHSVSVGQFNAEERVALTGLLHRMTGTLEDHAERHRRNAAWERSESSVVVPPEVSRAALRAVAA</sequence>
<proteinExistence type="predicted"/>
<evidence type="ECO:0000313" key="1">
    <source>
        <dbReference type="EMBL" id="TSP14549.1"/>
    </source>
</evidence>
<dbReference type="AlphaFoldDB" id="A0AAE9L2X3"/>
<dbReference type="RefSeq" id="WP_144195846.1">
    <property type="nucleotide sequence ID" value="NZ_CAJPVH010000007.1"/>
</dbReference>
<dbReference type="KEGG" id="ccam:M5D45_05940"/>
<dbReference type="EMBL" id="CP097330">
    <property type="protein sequence ID" value="URF05353.1"/>
    <property type="molecule type" value="Genomic_DNA"/>
</dbReference>
<keyword evidence="3" id="KW-1185">Reference proteome</keyword>
<accession>A0AAE9L2X3</accession>
<dbReference type="Gene3D" id="1.10.10.10">
    <property type="entry name" value="Winged helix-like DNA-binding domain superfamily/Winged helix DNA-binding domain"/>
    <property type="match status" value="1"/>
</dbReference>
<reference evidence="2" key="3">
    <citation type="submission" date="2022-05" db="EMBL/GenBank/DDBJ databases">
        <authorList>
            <person name="Kunte H.-J."/>
        </authorList>
    </citation>
    <scope>NUCLEOTIDE SEQUENCE</scope>
    <source>
        <strain evidence="2">G5</strain>
    </source>
</reference>
<evidence type="ECO:0000313" key="4">
    <source>
        <dbReference type="Proteomes" id="UP001056132"/>
    </source>
</evidence>
<dbReference type="SUPFAM" id="SSF46785">
    <property type="entry name" value="Winged helix' DNA-binding domain"/>
    <property type="match status" value="1"/>
</dbReference>
<organism evidence="2 4">
    <name type="scientific">Cupriavidus campinensis</name>
    <dbReference type="NCBI Taxonomy" id="151783"/>
    <lineage>
        <taxon>Bacteria</taxon>
        <taxon>Pseudomonadati</taxon>
        <taxon>Pseudomonadota</taxon>
        <taxon>Betaproteobacteria</taxon>
        <taxon>Burkholderiales</taxon>
        <taxon>Burkholderiaceae</taxon>
        <taxon>Cupriavidus</taxon>
    </lineage>
</organism>
<protein>
    <submittedName>
        <fullName evidence="2">MarR family transcriptional regulator</fullName>
    </submittedName>
</protein>
<reference evidence="2" key="2">
    <citation type="journal article" date="2022" name="Microbiol. Resour. Announc.">
        <title>Genome Sequence of Cupriavidus campinensis Strain G5, a Member of a Bacterial Consortium Capable of Polyethylene Degradation.</title>
        <authorList>
            <person name="Schneider B."/>
            <person name="Pfeiffer F."/>
            <person name="Dyall-Smith M."/>
            <person name="Kunte H.J."/>
        </authorList>
    </citation>
    <scope>NUCLEOTIDE SEQUENCE</scope>
    <source>
        <strain evidence="2">G5</strain>
    </source>
</reference>
<evidence type="ECO:0000313" key="2">
    <source>
        <dbReference type="EMBL" id="URF05353.1"/>
    </source>
</evidence>
<dbReference type="InterPro" id="IPR036390">
    <property type="entry name" value="WH_DNA-bd_sf"/>
</dbReference>
<name>A0AAE9L2X3_9BURK</name>
<dbReference type="EMBL" id="VCIZ01000001">
    <property type="protein sequence ID" value="TSP14549.1"/>
    <property type="molecule type" value="Genomic_DNA"/>
</dbReference>